<dbReference type="EMBL" id="CM018032">
    <property type="protein sequence ID" value="KAA8546954.1"/>
    <property type="molecule type" value="Genomic_DNA"/>
</dbReference>
<evidence type="ECO:0000313" key="3">
    <source>
        <dbReference type="Proteomes" id="UP000325577"/>
    </source>
</evidence>
<keyword evidence="3" id="KW-1185">Reference proteome</keyword>
<feature type="region of interest" description="Disordered" evidence="1">
    <location>
        <begin position="143"/>
        <end position="167"/>
    </location>
</feature>
<name>A0A5J5BWC6_9ASTE</name>
<evidence type="ECO:0000256" key="1">
    <source>
        <dbReference type="SAM" id="MobiDB-lite"/>
    </source>
</evidence>
<dbReference type="Proteomes" id="UP000325577">
    <property type="component" value="Linkage Group LG1"/>
</dbReference>
<feature type="compositionally biased region" description="Polar residues" evidence="1">
    <location>
        <begin position="144"/>
        <end position="156"/>
    </location>
</feature>
<feature type="region of interest" description="Disordered" evidence="1">
    <location>
        <begin position="250"/>
        <end position="271"/>
    </location>
</feature>
<feature type="compositionally biased region" description="Basic and acidic residues" evidence="1">
    <location>
        <begin position="254"/>
        <end position="267"/>
    </location>
</feature>
<sequence length="355" mass="37714">MASNLPLNANIIDCPPTNDYPHLVQAYVSLSKVHGEDRTVMEAQGAAESIFSPIILNANISNVHGRHDLSALLIESRLDGISEGVDGAAREEVSIHDTCSAHSWADRAKKGEFIPQAALDLKAEFEGFSKDPSFLMESFHGDLSSPSIRGSRSLNNGSHEGRGGGGSGVQVARGVLPLFYPALCSKEVSLQAQNGDFPLGNSEIHRGDGQPTLEKQKGENIGTILLVCPTLCGKKWLTKKVANDQYLLGTSGTYERDGRPSQDKQKVDGTATSSNKELFYSAVRGGNTFGVKRVQPMAMCGISDGAKEEQPLGNNGNQRGGVEVVQDLLIATKSTFSDLKSASKGLSSLDANGAT</sequence>
<gene>
    <name evidence="2" type="ORF">F0562_003383</name>
</gene>
<evidence type="ECO:0000313" key="2">
    <source>
        <dbReference type="EMBL" id="KAA8546954.1"/>
    </source>
</evidence>
<proteinExistence type="predicted"/>
<protein>
    <submittedName>
        <fullName evidence="2">Uncharacterized protein</fullName>
    </submittedName>
</protein>
<reference evidence="2 3" key="1">
    <citation type="submission" date="2019-09" db="EMBL/GenBank/DDBJ databases">
        <title>A chromosome-level genome assembly of the Chinese tupelo Nyssa sinensis.</title>
        <authorList>
            <person name="Yang X."/>
            <person name="Kang M."/>
            <person name="Yang Y."/>
            <person name="Xiong H."/>
            <person name="Wang M."/>
            <person name="Zhang Z."/>
            <person name="Wang Z."/>
            <person name="Wu H."/>
            <person name="Ma T."/>
            <person name="Liu J."/>
            <person name="Xi Z."/>
        </authorList>
    </citation>
    <scope>NUCLEOTIDE SEQUENCE [LARGE SCALE GENOMIC DNA]</scope>
    <source>
        <strain evidence="2">J267</strain>
        <tissue evidence="2">Leaf</tissue>
    </source>
</reference>
<accession>A0A5J5BWC6</accession>
<dbReference type="AlphaFoldDB" id="A0A5J5BWC6"/>
<organism evidence="2 3">
    <name type="scientific">Nyssa sinensis</name>
    <dbReference type="NCBI Taxonomy" id="561372"/>
    <lineage>
        <taxon>Eukaryota</taxon>
        <taxon>Viridiplantae</taxon>
        <taxon>Streptophyta</taxon>
        <taxon>Embryophyta</taxon>
        <taxon>Tracheophyta</taxon>
        <taxon>Spermatophyta</taxon>
        <taxon>Magnoliopsida</taxon>
        <taxon>eudicotyledons</taxon>
        <taxon>Gunneridae</taxon>
        <taxon>Pentapetalae</taxon>
        <taxon>asterids</taxon>
        <taxon>Cornales</taxon>
        <taxon>Nyssaceae</taxon>
        <taxon>Nyssa</taxon>
    </lineage>
</organism>